<evidence type="ECO:0000313" key="7">
    <source>
        <dbReference type="RefSeq" id="XP_010477229.1"/>
    </source>
</evidence>
<feature type="coiled-coil region" evidence="1">
    <location>
        <begin position="106"/>
        <end position="140"/>
    </location>
</feature>
<sequence>MEQFEADPYYADQKKARKLQAWREAIADGDFGMPRICPCGKRIVNEISPTETEKKRWFTCVKYKDDGLHRRKNWADAIEEETQTLRKDVDNHWERLKEFEPHHTKIYNLQMELKEKSDEIAKLKEELALLTTRVDLLDRLCFD</sequence>
<evidence type="ECO:0000313" key="2">
    <source>
        <dbReference type="Proteomes" id="UP000694864"/>
    </source>
</evidence>
<name>A0ABM0TM08_CAMSA</name>
<dbReference type="RefSeq" id="XP_010494942.1">
    <property type="nucleotide sequence ID" value="XM_010496640.2"/>
</dbReference>
<dbReference type="Proteomes" id="UP000694864">
    <property type="component" value="Chromosome 5"/>
</dbReference>
<dbReference type="GeneID" id="104713012"/>
<organism evidence="2 6">
    <name type="scientific">Camelina sativa</name>
    <name type="common">False flax</name>
    <name type="synonym">Myagrum sativum</name>
    <dbReference type="NCBI Taxonomy" id="90675"/>
    <lineage>
        <taxon>Eukaryota</taxon>
        <taxon>Viridiplantae</taxon>
        <taxon>Streptophyta</taxon>
        <taxon>Embryophyta</taxon>
        <taxon>Tracheophyta</taxon>
        <taxon>Spermatophyta</taxon>
        <taxon>Magnoliopsida</taxon>
        <taxon>eudicotyledons</taxon>
        <taxon>Gunneridae</taxon>
        <taxon>Pentapetalae</taxon>
        <taxon>rosids</taxon>
        <taxon>malvids</taxon>
        <taxon>Brassicales</taxon>
        <taxon>Brassicaceae</taxon>
        <taxon>Camelineae</taxon>
        <taxon>Camelina</taxon>
    </lineage>
</organism>
<keyword evidence="2" id="KW-1185">Reference proteome</keyword>
<evidence type="ECO:0000313" key="9">
    <source>
        <dbReference type="RefSeq" id="XP_010494942.1"/>
    </source>
</evidence>
<keyword evidence="1" id="KW-0175">Coiled coil</keyword>
<protein>
    <submittedName>
        <fullName evidence="3">Uncharacterized protein LOC104710635</fullName>
    </submittedName>
    <submittedName>
        <fullName evidence="4">Uncharacterized protein LOC104710786</fullName>
    </submittedName>
    <submittedName>
        <fullName evidence="5">Uncharacterized protein LOC104710793</fullName>
    </submittedName>
    <submittedName>
        <fullName evidence="6">Uncharacterized protein LOC104713012</fullName>
    </submittedName>
    <submittedName>
        <fullName evidence="7">Uncharacterized protein LOC104756352</fullName>
    </submittedName>
    <submittedName>
        <fullName evidence="8">Uncharacterized protein LOC104771799</fullName>
    </submittedName>
    <submittedName>
        <fullName evidence="9">Uncharacterized protein LOC104772002</fullName>
    </submittedName>
    <submittedName>
        <fullName evidence="10">Uncharacterized protein LOC104787280</fullName>
    </submittedName>
</protein>
<dbReference type="GeneID" id="104771799"/>
<dbReference type="RefSeq" id="XP_010428342.1">
    <property type="nucleotide sequence ID" value="XM_010430040.2"/>
</dbReference>
<dbReference type="GeneID" id="104756352"/>
<reference evidence="2" key="2">
    <citation type="journal article" date="2014" name="Nat. Commun.">
        <title>The emerging biofuel crop Camelina sativa retains a highly undifferentiated hexaploid genome structure.</title>
        <authorList>
            <person name="Kagale S."/>
            <person name="Koh C."/>
            <person name="Nixon J."/>
            <person name="Bollina V."/>
            <person name="Clarke W.E."/>
            <person name="Tuteja R."/>
            <person name="Spillane C."/>
            <person name="Robinson S.J."/>
            <person name="Links M.G."/>
            <person name="Clarke C."/>
            <person name="Higgins E.E."/>
            <person name="Huebert T."/>
            <person name="Sharpe A.G."/>
            <person name="Parkin I.A."/>
        </authorList>
    </citation>
    <scope>NUCLEOTIDE SEQUENCE [LARGE SCALE GENOMIC DNA]</scope>
    <source>
        <strain evidence="2">r\DH55</strain>
    </source>
</reference>
<evidence type="ECO:0000313" key="10">
    <source>
        <dbReference type="RefSeq" id="XP_010511123.1"/>
    </source>
</evidence>
<dbReference type="GeneID" id="104787280"/>
<reference evidence="3 4" key="3">
    <citation type="submission" date="2025-05" db="UniProtKB">
        <authorList>
            <consortium name="RefSeq"/>
        </authorList>
    </citation>
    <scope>IDENTIFICATION</scope>
    <source>
        <tissue evidence="3 4">Leaf</tissue>
    </source>
</reference>
<evidence type="ECO:0000313" key="6">
    <source>
        <dbReference type="RefSeq" id="XP_010428342.1"/>
    </source>
</evidence>
<dbReference type="RefSeq" id="XP_010511123.1">
    <property type="nucleotide sequence ID" value="XM_010512821.2"/>
</dbReference>
<evidence type="ECO:0000256" key="1">
    <source>
        <dbReference type="SAM" id="Coils"/>
    </source>
</evidence>
<dbReference type="GeneID" id="104710793"/>
<dbReference type="Proteomes" id="UP000694864">
    <property type="component" value="Chromosome 20"/>
</dbReference>
<evidence type="ECO:0000313" key="8">
    <source>
        <dbReference type="RefSeq" id="XP_010494683.1"/>
    </source>
</evidence>
<proteinExistence type="predicted"/>
<gene>
    <name evidence="6" type="primary">LOC104713012</name>
    <name evidence="3" type="synonym">LOC104710635</name>
    <name evidence="4" type="synonym">LOC104710786</name>
    <name evidence="5" type="synonym">LOC104710793</name>
    <name evidence="7" type="synonym">LOC104756352</name>
    <name evidence="8" type="synonym">LOC104771799</name>
    <name evidence="9" type="synonym">LOC104772002</name>
    <name evidence="10" type="synonym">LOC104787280</name>
</gene>
<dbReference type="GeneID" id="104710786"/>
<reference evidence="2" key="1">
    <citation type="journal article" date="1997" name="Nucleic Acids Res.">
        <title>tRNAscan-SE: a program for improved detection of transfer RNA genes in genomic sequence.</title>
        <authorList>
            <person name="Lowe T.M."/>
            <person name="Eddy S.R."/>
        </authorList>
    </citation>
    <scope>NUCLEOTIDE SEQUENCE [LARGE SCALE GENOMIC DNA]</scope>
    <source>
        <strain evidence="2">r\DH55</strain>
    </source>
</reference>
<dbReference type="Proteomes" id="UP000694864">
    <property type="component" value="Chromosome 9"/>
</dbReference>
<dbReference type="GeneID" id="104710635"/>
<dbReference type="RefSeq" id="XP_010425741.1">
    <property type="nucleotide sequence ID" value="XM_010427439.2"/>
</dbReference>
<dbReference type="RefSeq" id="XP_010494683.1">
    <property type="nucleotide sequence ID" value="XM_010496381.2"/>
</dbReference>
<evidence type="ECO:0000313" key="5">
    <source>
        <dbReference type="RefSeq" id="XP_010425748.1"/>
    </source>
</evidence>
<dbReference type="RefSeq" id="XP_010477229.1">
    <property type="nucleotide sequence ID" value="XM_010478927.2"/>
</dbReference>
<dbReference type="GeneID" id="104772002"/>
<dbReference type="RefSeq" id="XP_010425569.1">
    <property type="nucleotide sequence ID" value="XM_010427267.2"/>
</dbReference>
<evidence type="ECO:0000313" key="4">
    <source>
        <dbReference type="RefSeq" id="XP_010425741.1"/>
    </source>
</evidence>
<accession>A0ABM0TM08</accession>
<dbReference type="RefSeq" id="XP_010425748.1">
    <property type="nucleotide sequence ID" value="XM_010427446.2"/>
</dbReference>
<dbReference type="Proteomes" id="UP000694864">
    <property type="component" value="Chromosome 17"/>
</dbReference>
<evidence type="ECO:0000313" key="3">
    <source>
        <dbReference type="RefSeq" id="XP_010425569.1"/>
    </source>
</evidence>